<sequence>MMPSSLLILAMLSQVPAPPRPGAAAEVPMEGRMINLQGMPENVADARSRQPAISKQNLNAIKELERDLLELYRINGPITPLPPALPVPADRGDDARALLGIIADVPYASLRRTCLGIWNGWRQGLVDSGLAVAEPTAPGTPAPRPASEVAGKVKAAVAQNRRYFAPATTLSAARTDEAFDPGPGLGDQALTFEQRRVFAAQARATQASQSVLRAANAAVPDLQVAWKPLVDHQNARALELVELERRAPNPEHPGLLMLRRRAKIALLERFRADLWMCEVVWAHLASAPTPAPLQPLPPGPGTRPGASREAPAAP</sequence>
<reference evidence="3" key="1">
    <citation type="journal article" date="2023" name="Int. J. Syst. Evol. Microbiol.">
        <title>Mesoterricola silvestris gen. nov., sp. nov., Mesoterricola sediminis sp. nov., Geothrix oryzae sp. nov., Geothrix edaphica sp. nov., Geothrix rubra sp. nov., and Geothrix limicola sp. nov., six novel members of Acidobacteriota isolated from soils.</title>
        <authorList>
            <person name="Itoh H."/>
            <person name="Sugisawa Y."/>
            <person name="Mise K."/>
            <person name="Xu Z."/>
            <person name="Kuniyasu M."/>
            <person name="Ushijima N."/>
            <person name="Kawano K."/>
            <person name="Kobayashi E."/>
            <person name="Shiratori Y."/>
            <person name="Masuda Y."/>
            <person name="Senoo K."/>
        </authorList>
    </citation>
    <scope>NUCLEOTIDE SEQUENCE [LARGE SCALE GENOMIC DNA]</scope>
    <source>
        <strain evidence="3">W79</strain>
    </source>
</reference>
<protein>
    <submittedName>
        <fullName evidence="2">Uncharacterized protein</fullName>
    </submittedName>
</protein>
<dbReference type="RefSeq" id="WP_316414793.1">
    <property type="nucleotide sequence ID" value="NZ_AP027080.1"/>
</dbReference>
<evidence type="ECO:0000256" key="1">
    <source>
        <dbReference type="SAM" id="MobiDB-lite"/>
    </source>
</evidence>
<name>A0AA48GFS2_9BACT</name>
<gene>
    <name evidence="2" type="ORF">METEAL_10650</name>
</gene>
<keyword evidence="3" id="KW-1185">Reference proteome</keyword>
<evidence type="ECO:0000313" key="3">
    <source>
        <dbReference type="Proteomes" id="UP001238179"/>
    </source>
</evidence>
<evidence type="ECO:0000313" key="2">
    <source>
        <dbReference type="EMBL" id="BDU71891.1"/>
    </source>
</evidence>
<dbReference type="Proteomes" id="UP001238179">
    <property type="component" value="Chromosome"/>
</dbReference>
<feature type="region of interest" description="Disordered" evidence="1">
    <location>
        <begin position="288"/>
        <end position="314"/>
    </location>
</feature>
<dbReference type="AlphaFoldDB" id="A0AA48GFS2"/>
<proteinExistence type="predicted"/>
<accession>A0AA48GFS2</accession>
<dbReference type="EMBL" id="AP027080">
    <property type="protein sequence ID" value="BDU71891.1"/>
    <property type="molecule type" value="Genomic_DNA"/>
</dbReference>
<organism evidence="2 3">
    <name type="scientific">Mesoterricola silvestris</name>
    <dbReference type="NCBI Taxonomy" id="2927979"/>
    <lineage>
        <taxon>Bacteria</taxon>
        <taxon>Pseudomonadati</taxon>
        <taxon>Acidobacteriota</taxon>
        <taxon>Holophagae</taxon>
        <taxon>Holophagales</taxon>
        <taxon>Holophagaceae</taxon>
        <taxon>Mesoterricola</taxon>
    </lineage>
</organism>
<feature type="compositionally biased region" description="Pro residues" evidence="1">
    <location>
        <begin position="289"/>
        <end position="301"/>
    </location>
</feature>
<dbReference type="KEGG" id="msil:METEAL_10650"/>